<accession>A0A8H2W8X6</accession>
<name>A0A8H2W8X6_9AGAM</name>
<dbReference type="PANTHER" id="PTHR23514:SF3">
    <property type="entry name" value="BYPASS OF STOP CODON PROTEIN 6"/>
    <property type="match status" value="1"/>
</dbReference>
<reference evidence="8" key="1">
    <citation type="submission" date="2021-01" db="EMBL/GenBank/DDBJ databases">
        <authorList>
            <person name="Kaushik A."/>
        </authorList>
    </citation>
    <scope>NUCLEOTIDE SEQUENCE</scope>
    <source>
        <strain evidence="8">AG1-1C</strain>
    </source>
</reference>
<dbReference type="GO" id="GO:0012505">
    <property type="term" value="C:endomembrane system"/>
    <property type="evidence" value="ECO:0007669"/>
    <property type="project" value="UniProtKB-SubCell"/>
</dbReference>
<keyword evidence="4 7" id="KW-0812">Transmembrane</keyword>
<evidence type="ECO:0000256" key="5">
    <source>
        <dbReference type="ARBA" id="ARBA00022989"/>
    </source>
</evidence>
<dbReference type="GO" id="GO:0016020">
    <property type="term" value="C:membrane"/>
    <property type="evidence" value="ECO:0007669"/>
    <property type="project" value="TreeGrafter"/>
</dbReference>
<comment type="caution">
    <text evidence="8">The sequence shown here is derived from an EMBL/GenBank/DDBJ whole genome shotgun (WGS) entry which is preliminary data.</text>
</comment>
<feature type="transmembrane region" description="Helical" evidence="7">
    <location>
        <begin position="44"/>
        <end position="67"/>
    </location>
</feature>
<evidence type="ECO:0000256" key="6">
    <source>
        <dbReference type="ARBA" id="ARBA00023136"/>
    </source>
</evidence>
<dbReference type="SUPFAM" id="SSF103473">
    <property type="entry name" value="MFS general substrate transporter"/>
    <property type="match status" value="1"/>
</dbReference>
<evidence type="ECO:0008006" key="10">
    <source>
        <dbReference type="Google" id="ProtNLM"/>
    </source>
</evidence>
<dbReference type="Proteomes" id="UP000663846">
    <property type="component" value="Unassembled WGS sequence"/>
</dbReference>
<evidence type="ECO:0000313" key="8">
    <source>
        <dbReference type="EMBL" id="CAE6339411.1"/>
    </source>
</evidence>
<dbReference type="EMBL" id="CAJMWS010000021">
    <property type="protein sequence ID" value="CAE6339411.1"/>
    <property type="molecule type" value="Genomic_DNA"/>
</dbReference>
<dbReference type="PANTHER" id="PTHR23514">
    <property type="entry name" value="BYPASS OF STOP CODON PROTEIN 6"/>
    <property type="match status" value="1"/>
</dbReference>
<keyword evidence="3" id="KW-0813">Transport</keyword>
<feature type="transmembrane region" description="Helical" evidence="7">
    <location>
        <begin position="73"/>
        <end position="92"/>
    </location>
</feature>
<comment type="similarity">
    <text evidence="2">Belongs to the major facilitator superfamily.</text>
</comment>
<evidence type="ECO:0000256" key="4">
    <source>
        <dbReference type="ARBA" id="ARBA00022692"/>
    </source>
</evidence>
<dbReference type="InterPro" id="IPR036259">
    <property type="entry name" value="MFS_trans_sf"/>
</dbReference>
<keyword evidence="5 7" id="KW-1133">Transmembrane helix</keyword>
<protein>
    <recommendedName>
        <fullName evidence="10">Major facilitator superfamily (MFS) profile domain-containing protein</fullName>
    </recommendedName>
</protein>
<comment type="subcellular location">
    <subcellularLocation>
        <location evidence="1">Endomembrane system</location>
        <topology evidence="1">Multi-pass membrane protein</topology>
    </subcellularLocation>
</comment>
<evidence type="ECO:0000256" key="1">
    <source>
        <dbReference type="ARBA" id="ARBA00004127"/>
    </source>
</evidence>
<evidence type="ECO:0000256" key="2">
    <source>
        <dbReference type="ARBA" id="ARBA00008335"/>
    </source>
</evidence>
<dbReference type="Gene3D" id="1.20.1250.20">
    <property type="entry name" value="MFS general substrate transporter like domains"/>
    <property type="match status" value="1"/>
</dbReference>
<evidence type="ECO:0000256" key="3">
    <source>
        <dbReference type="ARBA" id="ARBA00022448"/>
    </source>
</evidence>
<evidence type="ECO:0000313" key="9">
    <source>
        <dbReference type="Proteomes" id="UP000663846"/>
    </source>
</evidence>
<dbReference type="InterPro" id="IPR051788">
    <property type="entry name" value="MFS_Transporter"/>
</dbReference>
<proteinExistence type="inferred from homology"/>
<sequence>MASSKSYWKCSRSLRSRFVPRPMYPIAMNITGTIVSERIITESIGWIASFGQAGSAVFPFMTGALAQKYSVTVLQPLVVGMTGALIVLWTLIPRPAQKKERRDLSKFKPSAST</sequence>
<keyword evidence="6 7" id="KW-0472">Membrane</keyword>
<organism evidence="8 9">
    <name type="scientific">Rhizoctonia solani</name>
    <dbReference type="NCBI Taxonomy" id="456999"/>
    <lineage>
        <taxon>Eukaryota</taxon>
        <taxon>Fungi</taxon>
        <taxon>Dikarya</taxon>
        <taxon>Basidiomycota</taxon>
        <taxon>Agaricomycotina</taxon>
        <taxon>Agaricomycetes</taxon>
        <taxon>Cantharellales</taxon>
        <taxon>Ceratobasidiaceae</taxon>
        <taxon>Rhizoctonia</taxon>
    </lineage>
</organism>
<gene>
    <name evidence="8" type="ORF">RDB_LOCUS2990</name>
</gene>
<evidence type="ECO:0000256" key="7">
    <source>
        <dbReference type="SAM" id="Phobius"/>
    </source>
</evidence>
<dbReference type="AlphaFoldDB" id="A0A8H2W8X6"/>